<evidence type="ECO:0000256" key="3">
    <source>
        <dbReference type="ARBA" id="ARBA00022729"/>
    </source>
</evidence>
<dbReference type="InterPro" id="IPR006059">
    <property type="entry name" value="SBP"/>
</dbReference>
<keyword evidence="3 5" id="KW-0732">Signal</keyword>
<dbReference type="OrthoDB" id="9798191at2"/>
<feature type="region of interest" description="Disordered" evidence="4">
    <location>
        <begin position="29"/>
        <end position="49"/>
    </location>
</feature>
<dbReference type="Pfam" id="PF01547">
    <property type="entry name" value="SBP_bac_1"/>
    <property type="match status" value="1"/>
</dbReference>
<keyword evidence="2" id="KW-0813">Transport</keyword>
<keyword evidence="7" id="KW-1185">Reference proteome</keyword>
<dbReference type="KEGG" id="ppsc:EHS13_06260"/>
<dbReference type="PROSITE" id="PS51257">
    <property type="entry name" value="PROKAR_LIPOPROTEIN"/>
    <property type="match status" value="1"/>
</dbReference>
<organism evidence="6 7">
    <name type="scientific">Paenibacillus psychroresistens</name>
    <dbReference type="NCBI Taxonomy" id="1778678"/>
    <lineage>
        <taxon>Bacteria</taxon>
        <taxon>Bacillati</taxon>
        <taxon>Bacillota</taxon>
        <taxon>Bacilli</taxon>
        <taxon>Bacillales</taxon>
        <taxon>Paenibacillaceae</taxon>
        <taxon>Paenibacillus</taxon>
    </lineage>
</organism>
<reference evidence="7" key="1">
    <citation type="submission" date="2018-11" db="EMBL/GenBank/DDBJ databases">
        <title>Complete genome sequence of Paenibacillus sp. ML311-T8.</title>
        <authorList>
            <person name="Nam Y.-D."/>
            <person name="Kang J."/>
            <person name="Chung W.-H."/>
            <person name="Park Y.S."/>
        </authorList>
    </citation>
    <scope>NUCLEOTIDE SEQUENCE [LARGE SCALE GENOMIC DNA]</scope>
    <source>
        <strain evidence="7">ML311-T8</strain>
    </source>
</reference>
<comment type="similarity">
    <text evidence="1">Belongs to the bacterial solute-binding protein 1 family.</text>
</comment>
<proteinExistence type="inferred from homology"/>
<evidence type="ECO:0000256" key="2">
    <source>
        <dbReference type="ARBA" id="ARBA00022448"/>
    </source>
</evidence>
<accession>A0A6B8RF14</accession>
<dbReference type="EMBL" id="CP034235">
    <property type="protein sequence ID" value="QGQ94517.1"/>
    <property type="molecule type" value="Genomic_DNA"/>
</dbReference>
<evidence type="ECO:0000256" key="1">
    <source>
        <dbReference type="ARBA" id="ARBA00008520"/>
    </source>
</evidence>
<evidence type="ECO:0000256" key="4">
    <source>
        <dbReference type="SAM" id="MobiDB-lite"/>
    </source>
</evidence>
<dbReference type="GO" id="GO:0055085">
    <property type="term" value="P:transmembrane transport"/>
    <property type="evidence" value="ECO:0007669"/>
    <property type="project" value="InterPro"/>
</dbReference>
<feature type="compositionally biased region" description="Low complexity" evidence="4">
    <location>
        <begin position="37"/>
        <end position="48"/>
    </location>
</feature>
<feature type="signal peptide" evidence="5">
    <location>
        <begin position="1"/>
        <end position="21"/>
    </location>
</feature>
<evidence type="ECO:0000313" key="7">
    <source>
        <dbReference type="Proteomes" id="UP000426246"/>
    </source>
</evidence>
<dbReference type="AlphaFoldDB" id="A0A6B8RF14"/>
<dbReference type="InterPro" id="IPR050490">
    <property type="entry name" value="Bact_solute-bd_prot1"/>
</dbReference>
<evidence type="ECO:0000256" key="5">
    <source>
        <dbReference type="SAM" id="SignalP"/>
    </source>
</evidence>
<name>A0A6B8RF14_9BACL</name>
<dbReference type="PROSITE" id="PS01037">
    <property type="entry name" value="SBP_BACTERIAL_1"/>
    <property type="match status" value="1"/>
</dbReference>
<dbReference type="RefSeq" id="WP_155699524.1">
    <property type="nucleotide sequence ID" value="NZ_CP034235.1"/>
</dbReference>
<feature type="chain" id="PRO_5039188361" evidence="5">
    <location>
        <begin position="22"/>
        <end position="445"/>
    </location>
</feature>
<protein>
    <submittedName>
        <fullName evidence="6">Extracellular solute-binding protein</fullName>
    </submittedName>
</protein>
<dbReference type="PANTHER" id="PTHR43649">
    <property type="entry name" value="ARABINOSE-BINDING PROTEIN-RELATED"/>
    <property type="match status" value="1"/>
</dbReference>
<evidence type="ECO:0000313" key="6">
    <source>
        <dbReference type="EMBL" id="QGQ94517.1"/>
    </source>
</evidence>
<sequence>MIKRKKVITATLATVVSLSLALSGCGNSTDTPASVKPAESGAAAESPAVTTSSSAPVTLKMFHFLEAEAGPTLKDINKRFHEKYPNITIEYENAPTDQYQTTIKTRFASGDAPDIIGVFPGTWKDPFVKAGYLMDLSDRPWVSRLQQGAKDMESKDGKVYGLPLDQNAIGVIYNKKIFKELNLTIPTNWNEFLQLAETIKAANITPLALGMKDLWVTQIIPYAMAPSAIYRDAPTFDKDMYDAKTTFVNSPWKKMMEDYALLDAKGYFNKGPLGTSYDQMVQLMATGKAAMEIMGNWGLPPIYAANPQADMGMFPLPYAEEGKPVWVPSAIALGLGGNAKTKHPDEVKLYLDFWAEPENNAQLLTQAKAFPVFKDVNPDLDATLKELVPYLNVGTYNFLDQNWPAGVQDTMMKNIQSVMVDGGKTFPIDKMLAEMDKVFTEKKGQ</sequence>
<dbReference type="Proteomes" id="UP000426246">
    <property type="component" value="Chromosome"/>
</dbReference>
<dbReference type="SUPFAM" id="SSF53850">
    <property type="entry name" value="Periplasmic binding protein-like II"/>
    <property type="match status" value="1"/>
</dbReference>
<dbReference type="Gene3D" id="3.40.190.10">
    <property type="entry name" value="Periplasmic binding protein-like II"/>
    <property type="match status" value="2"/>
</dbReference>
<dbReference type="InterPro" id="IPR006061">
    <property type="entry name" value="SBP_1_CS"/>
</dbReference>
<gene>
    <name evidence="6" type="ORF">EHS13_06260</name>
</gene>